<accession>A0ABV9Z383</accession>
<evidence type="ECO:0000256" key="1">
    <source>
        <dbReference type="SAM" id="SignalP"/>
    </source>
</evidence>
<dbReference type="EMBL" id="JBHSJF010000006">
    <property type="protein sequence ID" value="MFC5069211.1"/>
    <property type="molecule type" value="Genomic_DNA"/>
</dbReference>
<keyword evidence="3" id="KW-1185">Reference proteome</keyword>
<feature type="chain" id="PRO_5045653181" evidence="1">
    <location>
        <begin position="24"/>
        <end position="76"/>
    </location>
</feature>
<proteinExistence type="predicted"/>
<evidence type="ECO:0000313" key="3">
    <source>
        <dbReference type="Proteomes" id="UP001595796"/>
    </source>
</evidence>
<gene>
    <name evidence="2" type="ORF">ACFPFW_14435</name>
</gene>
<organism evidence="2 3">
    <name type="scientific">Flaviflagellibacter deserti</name>
    <dbReference type="NCBI Taxonomy" id="2267266"/>
    <lineage>
        <taxon>Bacteria</taxon>
        <taxon>Pseudomonadati</taxon>
        <taxon>Pseudomonadota</taxon>
        <taxon>Alphaproteobacteria</taxon>
        <taxon>Hyphomicrobiales</taxon>
        <taxon>Flaviflagellibacter</taxon>
    </lineage>
</organism>
<reference evidence="3" key="1">
    <citation type="journal article" date="2019" name="Int. J. Syst. Evol. Microbiol.">
        <title>The Global Catalogue of Microorganisms (GCM) 10K type strain sequencing project: providing services to taxonomists for standard genome sequencing and annotation.</title>
        <authorList>
            <consortium name="The Broad Institute Genomics Platform"/>
            <consortium name="The Broad Institute Genome Sequencing Center for Infectious Disease"/>
            <person name="Wu L."/>
            <person name="Ma J."/>
        </authorList>
    </citation>
    <scope>NUCLEOTIDE SEQUENCE [LARGE SCALE GENOMIC DNA]</scope>
    <source>
        <strain evidence="3">CGMCC 1.16444</strain>
    </source>
</reference>
<keyword evidence="1" id="KW-0732">Signal</keyword>
<name>A0ABV9Z383_9HYPH</name>
<dbReference type="Proteomes" id="UP001595796">
    <property type="component" value="Unassembled WGS sequence"/>
</dbReference>
<dbReference type="RefSeq" id="WP_114957667.1">
    <property type="nucleotide sequence ID" value="NZ_JBHSJF010000006.1"/>
</dbReference>
<protein>
    <submittedName>
        <fullName evidence="2">Uncharacterized protein</fullName>
    </submittedName>
</protein>
<sequence length="76" mass="8379">MTTNKTLILAAAALVVGATPALAWKDSRNNQNGMYAFVREHNAKMERRFEVPASLEIRAATTVQPKKAVKQQPKAQ</sequence>
<comment type="caution">
    <text evidence="2">The sequence shown here is derived from an EMBL/GenBank/DDBJ whole genome shotgun (WGS) entry which is preliminary data.</text>
</comment>
<feature type="signal peptide" evidence="1">
    <location>
        <begin position="1"/>
        <end position="23"/>
    </location>
</feature>
<evidence type="ECO:0000313" key="2">
    <source>
        <dbReference type="EMBL" id="MFC5069211.1"/>
    </source>
</evidence>